<dbReference type="Pfam" id="PF04434">
    <property type="entry name" value="SWIM"/>
    <property type="match status" value="1"/>
</dbReference>
<dbReference type="PROSITE" id="PS50966">
    <property type="entry name" value="ZF_SWIM"/>
    <property type="match status" value="1"/>
</dbReference>
<proteinExistence type="predicted"/>
<sequence length="446" mass="49984">MNDLAFDFKTNSTLNKQKGVHNLVLAHQSELQEVNNIPCFFWGNLVQPYLTAKCWSTIAKVVRSSFGPIPASLRDPIVTAGEKQIRFEGFSSCNGVYVRLDMKPEAIDGEFIASGTTNVDFNEPMLNALNAIQKSEKVTLAVGQNDMQVITSKAKVTERKVTLPIRWIKGLTSVQLYLADMEQKYELNKLQTIQLFNSLPKGNVKGDFYISKRAGKMMFSTLLSADCVRIGGVQRLRLLEGVLPLLDKVFIYESSDKETCALVCEFGSMQLLMAFSPDNYRGFSGEGKALEQMTENLPLEWVYGLNSLLKANETFNPTLLSIENDIDFGTMDNLSASLSSMGLLGFDVLDNSHFYRRLPFKTERILSLNPRLKNAKKLIENNDIQFITKNSFLIEAFVKGTGVQHKVVIQNGEARCTCDWFSSYQGKRGICKHILAVNLMDKGTIN</sequence>
<comment type="caution">
    <text evidence="3">The sequence shown here is derived from an EMBL/GenBank/DDBJ whole genome shotgun (WGS) entry which is preliminary data.</text>
</comment>
<gene>
    <name evidence="3" type="ORF">BC670_3278</name>
</gene>
<name>A0A543G828_9FLAO</name>
<evidence type="ECO:0000313" key="4">
    <source>
        <dbReference type="Proteomes" id="UP000320773"/>
    </source>
</evidence>
<dbReference type="InterPro" id="IPR007527">
    <property type="entry name" value="Znf_SWIM"/>
</dbReference>
<feature type="domain" description="SWIM-type" evidence="2">
    <location>
        <begin position="405"/>
        <end position="442"/>
    </location>
</feature>
<dbReference type="GO" id="GO:0008270">
    <property type="term" value="F:zinc ion binding"/>
    <property type="evidence" value="ECO:0007669"/>
    <property type="project" value="UniProtKB-KW"/>
</dbReference>
<keyword evidence="1" id="KW-0863">Zinc-finger</keyword>
<protein>
    <submittedName>
        <fullName evidence="3">SWIM zinc finger protein</fullName>
    </submittedName>
</protein>
<reference evidence="3 4" key="1">
    <citation type="submission" date="2019-06" db="EMBL/GenBank/DDBJ databases">
        <title>Genomic Encyclopedia of Archaeal and Bacterial Type Strains, Phase II (KMG-II): from individual species to whole genera.</title>
        <authorList>
            <person name="Goeker M."/>
        </authorList>
    </citation>
    <scope>NUCLEOTIDE SEQUENCE [LARGE SCALE GENOMIC DNA]</scope>
    <source>
        <strain evidence="3 4">DSM 24789</strain>
    </source>
</reference>
<evidence type="ECO:0000313" key="3">
    <source>
        <dbReference type="EMBL" id="TQM42237.1"/>
    </source>
</evidence>
<dbReference type="EMBL" id="VFPJ01000001">
    <property type="protein sequence ID" value="TQM42237.1"/>
    <property type="molecule type" value="Genomic_DNA"/>
</dbReference>
<accession>A0A543G828</accession>
<evidence type="ECO:0000259" key="2">
    <source>
        <dbReference type="PROSITE" id="PS50966"/>
    </source>
</evidence>
<organism evidence="3 4">
    <name type="scientific">Flavobacterium branchiophilum</name>
    <dbReference type="NCBI Taxonomy" id="55197"/>
    <lineage>
        <taxon>Bacteria</taxon>
        <taxon>Pseudomonadati</taxon>
        <taxon>Bacteroidota</taxon>
        <taxon>Flavobacteriia</taxon>
        <taxon>Flavobacteriales</taxon>
        <taxon>Flavobacteriaceae</taxon>
        <taxon>Flavobacterium</taxon>
    </lineage>
</organism>
<evidence type="ECO:0000256" key="1">
    <source>
        <dbReference type="PROSITE-ProRule" id="PRU00325"/>
    </source>
</evidence>
<dbReference type="RefSeq" id="WP_089080370.1">
    <property type="nucleotide sequence ID" value="NZ_VFPJ01000001.1"/>
</dbReference>
<dbReference type="Proteomes" id="UP000320773">
    <property type="component" value="Unassembled WGS sequence"/>
</dbReference>
<dbReference type="AlphaFoldDB" id="A0A543G828"/>
<keyword evidence="1" id="KW-0862">Zinc</keyword>
<keyword evidence="1" id="KW-0479">Metal-binding</keyword>